<evidence type="ECO:0000313" key="5">
    <source>
        <dbReference type="Proteomes" id="UP000641588"/>
    </source>
</evidence>
<comment type="caution">
    <text evidence="4">The sequence shown here is derived from an EMBL/GenBank/DDBJ whole genome shotgun (WGS) entry which is preliminary data.</text>
</comment>
<keyword evidence="5" id="KW-1185">Reference proteome</keyword>
<dbReference type="InterPro" id="IPR034593">
    <property type="entry name" value="DgoD-like"/>
</dbReference>
<dbReference type="PANTHER" id="PTHR48080:SF2">
    <property type="entry name" value="D-GALACTONATE DEHYDRATASE"/>
    <property type="match status" value="1"/>
</dbReference>
<keyword evidence="2 4" id="KW-0456">Lyase</keyword>
<evidence type="ECO:0000256" key="2">
    <source>
        <dbReference type="ARBA" id="ARBA00023239"/>
    </source>
</evidence>
<gene>
    <name evidence="4" type="primary">dgoD</name>
    <name evidence="4" type="ORF">GC093_25765</name>
</gene>
<dbReference type="InterPro" id="IPR013342">
    <property type="entry name" value="Mandelate_racemase_C"/>
</dbReference>
<reference evidence="4" key="1">
    <citation type="submission" date="2019-10" db="EMBL/GenBank/DDBJ databases">
        <title>Description of Paenibacillus glebae sp. nov.</title>
        <authorList>
            <person name="Carlier A."/>
            <person name="Qi S."/>
        </authorList>
    </citation>
    <scope>NUCLEOTIDE SEQUENCE</scope>
    <source>
        <strain evidence="4">LMG 31456</strain>
    </source>
</reference>
<dbReference type="PROSITE" id="PS00909">
    <property type="entry name" value="MR_MLE_2"/>
    <property type="match status" value="1"/>
</dbReference>
<feature type="domain" description="Mandelate racemase/muconate lactonizing enzyme C-terminal" evidence="3">
    <location>
        <begin position="131"/>
        <end position="236"/>
    </location>
</feature>
<proteinExistence type="predicted"/>
<dbReference type="InterPro" id="IPR018110">
    <property type="entry name" value="Mandel_Rmase/mucon_lact_enz_CS"/>
</dbReference>
<dbReference type="SUPFAM" id="SSF51604">
    <property type="entry name" value="Enolase C-terminal domain-like"/>
    <property type="match status" value="1"/>
</dbReference>
<dbReference type="SFLD" id="SFLDS00001">
    <property type="entry name" value="Enolase"/>
    <property type="match status" value="1"/>
</dbReference>
<dbReference type="InterPro" id="IPR036849">
    <property type="entry name" value="Enolase-like_C_sf"/>
</dbReference>
<sequence>MKITKMEVIHVKPRYSFLKIVTDEGITGIGEACLEGRARVVEMAIQDFEYMLLGQDPRNIEHLWNLMYRGTFYRAGAIMCSAISAIDQALWDILGKSLNVPVYKLLGGAVRDKIRVYKHVNTDEKVTTDDMERFIGLAKKAVQEGYTMIKTALPGPAHILETKGFIDRQVQRVAALREAIGPDVDFGIDFHGRVSPALAMQLIKEFEPFKPMFIEEPCLPENVDTMVTIARSTTIPIATGERLYTRWGFKDVLEKQAAAILQPDLAHCGGITEAKKIAAMGEVYYTGFAPHNPLGPVNLAASIQLSATVPSFVAQEQITLGEGLIKQPFVLKDGYVDLPTAPGLGVELDEEKIAPLRYSGDWKLPYWIHEDDHSVADW</sequence>
<evidence type="ECO:0000256" key="1">
    <source>
        <dbReference type="ARBA" id="ARBA00022723"/>
    </source>
</evidence>
<dbReference type="AlphaFoldDB" id="A0A972H584"/>
<accession>A0A972H584</accession>
<dbReference type="PROSITE" id="PS00908">
    <property type="entry name" value="MR_MLE_1"/>
    <property type="match status" value="1"/>
</dbReference>
<keyword evidence="1" id="KW-0479">Metal-binding</keyword>
<dbReference type="InterPro" id="IPR029065">
    <property type="entry name" value="Enolase_C-like"/>
</dbReference>
<dbReference type="Pfam" id="PF02746">
    <property type="entry name" value="MR_MLE_N"/>
    <property type="match status" value="1"/>
</dbReference>
<evidence type="ECO:0000313" key="4">
    <source>
        <dbReference type="EMBL" id="NOU96601.1"/>
    </source>
</evidence>
<organism evidence="4 5">
    <name type="scientific">Paenibacillus foliorum</name>
    <dbReference type="NCBI Taxonomy" id="2654974"/>
    <lineage>
        <taxon>Bacteria</taxon>
        <taxon>Bacillati</taxon>
        <taxon>Bacillota</taxon>
        <taxon>Bacilli</taxon>
        <taxon>Bacillales</taxon>
        <taxon>Paenibacillaceae</taxon>
        <taxon>Paenibacillus</taxon>
    </lineage>
</organism>
<dbReference type="GO" id="GO:0046872">
    <property type="term" value="F:metal ion binding"/>
    <property type="evidence" value="ECO:0007669"/>
    <property type="project" value="UniProtKB-KW"/>
</dbReference>
<dbReference type="SMART" id="SM00922">
    <property type="entry name" value="MR_MLE"/>
    <property type="match status" value="1"/>
</dbReference>
<dbReference type="NCBIfam" id="NF010624">
    <property type="entry name" value="PRK14017.1"/>
    <property type="match status" value="1"/>
</dbReference>
<name>A0A972H584_9BACL</name>
<dbReference type="InterPro" id="IPR029017">
    <property type="entry name" value="Enolase-like_N"/>
</dbReference>
<dbReference type="RefSeq" id="WP_171654836.1">
    <property type="nucleotide sequence ID" value="NZ_WHOD01000100.1"/>
</dbReference>
<dbReference type="SUPFAM" id="SSF54826">
    <property type="entry name" value="Enolase N-terminal domain-like"/>
    <property type="match status" value="1"/>
</dbReference>
<dbReference type="SFLD" id="SFLDG00179">
    <property type="entry name" value="mandelate_racemase"/>
    <property type="match status" value="1"/>
</dbReference>
<dbReference type="PANTHER" id="PTHR48080">
    <property type="entry name" value="D-GALACTONATE DEHYDRATASE-RELATED"/>
    <property type="match status" value="1"/>
</dbReference>
<dbReference type="EMBL" id="WHOD01000100">
    <property type="protein sequence ID" value="NOU96601.1"/>
    <property type="molecule type" value="Genomic_DNA"/>
</dbReference>
<evidence type="ECO:0000259" key="3">
    <source>
        <dbReference type="SMART" id="SM00922"/>
    </source>
</evidence>
<dbReference type="Proteomes" id="UP000641588">
    <property type="component" value="Unassembled WGS sequence"/>
</dbReference>
<dbReference type="GO" id="GO:0008869">
    <property type="term" value="F:galactonate dehydratase activity"/>
    <property type="evidence" value="ECO:0007669"/>
    <property type="project" value="UniProtKB-EC"/>
</dbReference>
<dbReference type="Gene3D" id="3.20.20.120">
    <property type="entry name" value="Enolase-like C-terminal domain"/>
    <property type="match status" value="1"/>
</dbReference>
<dbReference type="GO" id="GO:0009063">
    <property type="term" value="P:amino acid catabolic process"/>
    <property type="evidence" value="ECO:0007669"/>
    <property type="project" value="InterPro"/>
</dbReference>
<protein>
    <submittedName>
        <fullName evidence="4">Galactonate dehydratase</fullName>
        <ecNumber evidence="4">4.2.1.6</ecNumber>
    </submittedName>
</protein>
<dbReference type="Gene3D" id="3.30.390.10">
    <property type="entry name" value="Enolase-like, N-terminal domain"/>
    <property type="match status" value="1"/>
</dbReference>
<dbReference type="InterPro" id="IPR013341">
    <property type="entry name" value="Mandelate_racemase_N_dom"/>
</dbReference>
<dbReference type="EC" id="4.2.1.6" evidence="4"/>
<dbReference type="Pfam" id="PF13378">
    <property type="entry name" value="MR_MLE_C"/>
    <property type="match status" value="1"/>
</dbReference>